<feature type="transmembrane region" description="Helical" evidence="6">
    <location>
        <begin position="142"/>
        <end position="163"/>
    </location>
</feature>
<evidence type="ECO:0008006" key="9">
    <source>
        <dbReference type="Google" id="ProtNLM"/>
    </source>
</evidence>
<comment type="caution">
    <text evidence="7">The sequence shown here is derived from an EMBL/GenBank/DDBJ whole genome shotgun (WGS) entry which is preliminary data.</text>
</comment>
<name>A0A1F4T4R4_UNCSA</name>
<dbReference type="GO" id="GO:0005886">
    <property type="term" value="C:plasma membrane"/>
    <property type="evidence" value="ECO:0007669"/>
    <property type="project" value="UniProtKB-SubCell"/>
</dbReference>
<gene>
    <name evidence="7" type="ORF">A3K49_00385</name>
</gene>
<evidence type="ECO:0000256" key="4">
    <source>
        <dbReference type="ARBA" id="ARBA00022989"/>
    </source>
</evidence>
<keyword evidence="2" id="KW-1003">Cell membrane</keyword>
<evidence type="ECO:0000256" key="6">
    <source>
        <dbReference type="SAM" id="Phobius"/>
    </source>
</evidence>
<comment type="subcellular location">
    <subcellularLocation>
        <location evidence="1">Cell membrane</location>
        <topology evidence="1">Multi-pass membrane protein</topology>
    </subcellularLocation>
</comment>
<keyword evidence="3 6" id="KW-0812">Transmembrane</keyword>
<keyword evidence="5 6" id="KW-0472">Membrane</keyword>
<dbReference type="PANTHER" id="PTHR38601:SF1">
    <property type="entry name" value="HYDROGENASE-4 COMPONENT E"/>
    <property type="match status" value="1"/>
</dbReference>
<evidence type="ECO:0000256" key="2">
    <source>
        <dbReference type="ARBA" id="ARBA00022475"/>
    </source>
</evidence>
<accession>A0A1F4T4R4</accession>
<feature type="transmembrane region" description="Helical" evidence="6">
    <location>
        <begin position="116"/>
        <end position="135"/>
    </location>
</feature>
<organism evidence="7 8">
    <name type="scientific">candidate division WOR-1 bacterium RIFOXYC12_FULL_54_18</name>
    <dbReference type="NCBI Taxonomy" id="1802584"/>
    <lineage>
        <taxon>Bacteria</taxon>
        <taxon>Bacillati</taxon>
        <taxon>Saganbacteria</taxon>
    </lineage>
</organism>
<keyword evidence="4 6" id="KW-1133">Transmembrane helix</keyword>
<evidence type="ECO:0000256" key="1">
    <source>
        <dbReference type="ARBA" id="ARBA00004651"/>
    </source>
</evidence>
<dbReference type="EMBL" id="MEUG01000001">
    <property type="protein sequence ID" value="OGC27479.1"/>
    <property type="molecule type" value="Genomic_DNA"/>
</dbReference>
<evidence type="ECO:0000256" key="3">
    <source>
        <dbReference type="ARBA" id="ARBA00022692"/>
    </source>
</evidence>
<reference evidence="7 8" key="1">
    <citation type="journal article" date="2016" name="Nat. Commun.">
        <title>Thousands of microbial genomes shed light on interconnected biogeochemical processes in an aquifer system.</title>
        <authorList>
            <person name="Anantharaman K."/>
            <person name="Brown C.T."/>
            <person name="Hug L.A."/>
            <person name="Sharon I."/>
            <person name="Castelle C.J."/>
            <person name="Probst A.J."/>
            <person name="Thomas B.C."/>
            <person name="Singh A."/>
            <person name="Wilkins M.J."/>
            <person name="Karaoz U."/>
            <person name="Brodie E.L."/>
            <person name="Williams K.H."/>
            <person name="Hubbard S.S."/>
            <person name="Banfield J.F."/>
        </authorList>
    </citation>
    <scope>NUCLEOTIDE SEQUENCE [LARGE SCALE GENOMIC DNA]</scope>
</reference>
<feature type="transmembrane region" description="Helical" evidence="6">
    <location>
        <begin position="83"/>
        <end position="104"/>
    </location>
</feature>
<evidence type="ECO:0000256" key="5">
    <source>
        <dbReference type="ARBA" id="ARBA00023136"/>
    </source>
</evidence>
<dbReference type="AlphaFoldDB" id="A0A1F4T4R4"/>
<sequence length="210" mass="22983">MTYILYGILLTAFALVAAKRFDALIGTFRLQAVLLAALAFIEAWHGGGFGIYIIAVLLLIVKGGVIPYFLSRILKEIGASEDLGFFLTPQLSLLLSVFFAYLSWQFSGRIFPGEDLLLKISGTAAFTLLLVGTQIMIFRLKALAQIIGLLVMENGIFLLGIALAGGLPFLVEIAVFLDVFISVMILGVFVYRINRLFTGIDVSRLNRLKG</sequence>
<proteinExistence type="predicted"/>
<dbReference type="PANTHER" id="PTHR38601">
    <property type="entry name" value="HYDROGENASE-4 COMPONENT E"/>
    <property type="match status" value="1"/>
</dbReference>
<evidence type="ECO:0000313" key="7">
    <source>
        <dbReference type="EMBL" id="OGC27479.1"/>
    </source>
</evidence>
<feature type="transmembrane region" description="Helical" evidence="6">
    <location>
        <begin position="169"/>
        <end position="191"/>
    </location>
</feature>
<evidence type="ECO:0000313" key="8">
    <source>
        <dbReference type="Proteomes" id="UP000178602"/>
    </source>
</evidence>
<dbReference type="Proteomes" id="UP000178602">
    <property type="component" value="Unassembled WGS sequence"/>
</dbReference>
<protein>
    <recommendedName>
        <fullName evidence="9">Hydrogenase</fullName>
    </recommendedName>
</protein>
<feature type="transmembrane region" description="Helical" evidence="6">
    <location>
        <begin position="47"/>
        <end position="71"/>
    </location>
</feature>
<dbReference type="InterPro" id="IPR038730">
    <property type="entry name" value="HyfE-like"/>
</dbReference>